<dbReference type="EMBL" id="LGCK01000006">
    <property type="protein sequence ID" value="KPL73249.1"/>
    <property type="molecule type" value="Genomic_DNA"/>
</dbReference>
<gene>
    <name evidence="1" type="ORF">ADM99_03190</name>
</gene>
<dbReference type="AlphaFoldDB" id="A0A0P6XDK8"/>
<keyword evidence="2" id="KW-1185">Reference proteome</keyword>
<protein>
    <submittedName>
        <fullName evidence="1">Uncharacterized protein</fullName>
    </submittedName>
</protein>
<evidence type="ECO:0000313" key="1">
    <source>
        <dbReference type="EMBL" id="KPL73249.1"/>
    </source>
</evidence>
<name>A0A0P6XDK8_9CHLR</name>
<dbReference type="STRING" id="229920.ADM99_03190"/>
<organism evidence="1 2">
    <name type="scientific">Leptolinea tardivitalis</name>
    <dbReference type="NCBI Taxonomy" id="229920"/>
    <lineage>
        <taxon>Bacteria</taxon>
        <taxon>Bacillati</taxon>
        <taxon>Chloroflexota</taxon>
        <taxon>Anaerolineae</taxon>
        <taxon>Anaerolineales</taxon>
        <taxon>Anaerolineaceae</taxon>
        <taxon>Leptolinea</taxon>
    </lineage>
</organism>
<dbReference type="Proteomes" id="UP000050430">
    <property type="component" value="Unassembled WGS sequence"/>
</dbReference>
<accession>A0A0P6XDK8</accession>
<comment type="caution">
    <text evidence="1">The sequence shown here is derived from an EMBL/GenBank/DDBJ whole genome shotgun (WGS) entry which is preliminary data.</text>
</comment>
<reference evidence="1 2" key="1">
    <citation type="submission" date="2015-07" db="EMBL/GenBank/DDBJ databases">
        <title>Genome sequence of Leptolinea tardivitalis DSM 16556.</title>
        <authorList>
            <person name="Hemp J."/>
            <person name="Ward L.M."/>
            <person name="Pace L.A."/>
            <person name="Fischer W.W."/>
        </authorList>
    </citation>
    <scope>NUCLEOTIDE SEQUENCE [LARGE SCALE GENOMIC DNA]</scope>
    <source>
        <strain evidence="1 2">YMTK-2</strain>
    </source>
</reference>
<evidence type="ECO:0000313" key="2">
    <source>
        <dbReference type="Proteomes" id="UP000050430"/>
    </source>
</evidence>
<sequence length="68" mass="7720">MPDGLVLPSNKSKTTPSFISPIFPKQEEWGRKISLKKFLVPLKRCKCSLPIETEEVPLKKLALNEINL</sequence>
<proteinExistence type="predicted"/>